<name>A0A5P1EST7_ASPOF</name>
<evidence type="ECO:0000313" key="2">
    <source>
        <dbReference type="Proteomes" id="UP000243459"/>
    </source>
</evidence>
<organism evidence="1 2">
    <name type="scientific">Asparagus officinalis</name>
    <name type="common">Garden asparagus</name>
    <dbReference type="NCBI Taxonomy" id="4686"/>
    <lineage>
        <taxon>Eukaryota</taxon>
        <taxon>Viridiplantae</taxon>
        <taxon>Streptophyta</taxon>
        <taxon>Embryophyta</taxon>
        <taxon>Tracheophyta</taxon>
        <taxon>Spermatophyta</taxon>
        <taxon>Magnoliopsida</taxon>
        <taxon>Liliopsida</taxon>
        <taxon>Asparagales</taxon>
        <taxon>Asparagaceae</taxon>
        <taxon>Asparagoideae</taxon>
        <taxon>Asparagus</taxon>
    </lineage>
</organism>
<reference evidence="2" key="1">
    <citation type="journal article" date="2017" name="Nat. Commun.">
        <title>The asparagus genome sheds light on the origin and evolution of a young Y chromosome.</title>
        <authorList>
            <person name="Harkess A."/>
            <person name="Zhou J."/>
            <person name="Xu C."/>
            <person name="Bowers J.E."/>
            <person name="Van der Hulst R."/>
            <person name="Ayyampalayam S."/>
            <person name="Mercati F."/>
            <person name="Riccardi P."/>
            <person name="McKain M.R."/>
            <person name="Kakrana A."/>
            <person name="Tang H."/>
            <person name="Ray J."/>
            <person name="Groenendijk J."/>
            <person name="Arikit S."/>
            <person name="Mathioni S.M."/>
            <person name="Nakano M."/>
            <person name="Shan H."/>
            <person name="Telgmann-Rauber A."/>
            <person name="Kanno A."/>
            <person name="Yue Z."/>
            <person name="Chen H."/>
            <person name="Li W."/>
            <person name="Chen Y."/>
            <person name="Xu X."/>
            <person name="Zhang Y."/>
            <person name="Luo S."/>
            <person name="Chen H."/>
            <person name="Gao J."/>
            <person name="Mao Z."/>
            <person name="Pires J.C."/>
            <person name="Luo M."/>
            <person name="Kudrna D."/>
            <person name="Wing R.A."/>
            <person name="Meyers B.C."/>
            <person name="Yi K."/>
            <person name="Kong H."/>
            <person name="Lavrijsen P."/>
            <person name="Sunseri F."/>
            <person name="Falavigna A."/>
            <person name="Ye Y."/>
            <person name="Leebens-Mack J.H."/>
            <person name="Chen G."/>
        </authorList>
    </citation>
    <scope>NUCLEOTIDE SEQUENCE [LARGE SCALE GENOMIC DNA]</scope>
    <source>
        <strain evidence="2">cv. DH0086</strain>
    </source>
</reference>
<dbReference type="Proteomes" id="UP000243459">
    <property type="component" value="Chromosome 5"/>
</dbReference>
<keyword evidence="2" id="KW-1185">Reference proteome</keyword>
<sequence length="70" mass="7880">MKRPGFGATEMKRTGFFAELKIMTEMKIWGNEDLGRSVGEMKIWGDVDNEEFLSAQGKLYVAPPLDKSVP</sequence>
<dbReference type="EMBL" id="CM007385">
    <property type="protein sequence ID" value="ONK68723.1"/>
    <property type="molecule type" value="Genomic_DNA"/>
</dbReference>
<gene>
    <name evidence="1" type="ORF">A4U43_C05F15230</name>
</gene>
<dbReference type="AlphaFoldDB" id="A0A5P1EST7"/>
<accession>A0A5P1EST7</accession>
<evidence type="ECO:0000313" key="1">
    <source>
        <dbReference type="EMBL" id="ONK68723.1"/>
    </source>
</evidence>
<protein>
    <submittedName>
        <fullName evidence="1">Uncharacterized protein</fullName>
    </submittedName>
</protein>
<proteinExistence type="predicted"/>
<dbReference type="Gramene" id="ONK68723">
    <property type="protein sequence ID" value="ONK68723"/>
    <property type="gene ID" value="A4U43_C05F15230"/>
</dbReference>